<dbReference type="NCBIfam" id="TIGR04306">
    <property type="entry name" value="salvage_TenA"/>
    <property type="match status" value="1"/>
</dbReference>
<evidence type="ECO:0000256" key="5">
    <source>
        <dbReference type="ARBA" id="ARBA00012684"/>
    </source>
</evidence>
<dbReference type="GO" id="GO:0005829">
    <property type="term" value="C:cytosol"/>
    <property type="evidence" value="ECO:0007669"/>
    <property type="project" value="TreeGrafter"/>
</dbReference>
<evidence type="ECO:0000259" key="10">
    <source>
        <dbReference type="Pfam" id="PF03070"/>
    </source>
</evidence>
<name>A0A846TWI6_9BACI</name>
<keyword evidence="7 9" id="KW-0784">Thiamine biosynthesis</keyword>
<evidence type="ECO:0000313" key="12">
    <source>
        <dbReference type="Proteomes" id="UP000587942"/>
    </source>
</evidence>
<comment type="pathway">
    <text evidence="2 9">Cofactor biosynthesis; thiamine diphosphate biosynthesis.</text>
</comment>
<dbReference type="InterPro" id="IPR027574">
    <property type="entry name" value="Thiaminase_II"/>
</dbReference>
<dbReference type="GO" id="GO:0009229">
    <property type="term" value="P:thiamine diphosphate biosynthetic process"/>
    <property type="evidence" value="ECO:0007669"/>
    <property type="project" value="UniProtKB-UniPathway"/>
</dbReference>
<dbReference type="Proteomes" id="UP000587942">
    <property type="component" value="Unassembled WGS sequence"/>
</dbReference>
<comment type="similarity">
    <text evidence="3 9">Belongs to the TenA family.</text>
</comment>
<dbReference type="UniPathway" id="UPA00060"/>
<comment type="subunit">
    <text evidence="4">Homotetramer.</text>
</comment>
<proteinExistence type="inferred from homology"/>
<dbReference type="PANTHER" id="PTHR43198:SF2">
    <property type="entry name" value="SI:CH1073-67J19.1-RELATED"/>
    <property type="match status" value="1"/>
</dbReference>
<evidence type="ECO:0000256" key="9">
    <source>
        <dbReference type="RuleBase" id="RU363093"/>
    </source>
</evidence>
<dbReference type="Pfam" id="PF03070">
    <property type="entry name" value="TENA_THI-4"/>
    <property type="match status" value="1"/>
</dbReference>
<comment type="function">
    <text evidence="9">Catalyzes an amino-pyrimidine hydrolysis reaction at the C5' of the pyrimidine moiety of thiamine compounds, a reaction that is part of a thiamine salvage pathway.</text>
</comment>
<dbReference type="InterPro" id="IPR004305">
    <property type="entry name" value="Thiaminase-2/PQQC"/>
</dbReference>
<dbReference type="CDD" id="cd19364">
    <property type="entry name" value="TenA_C_BsTenA-like"/>
    <property type="match status" value="1"/>
</dbReference>
<evidence type="ECO:0000256" key="2">
    <source>
        <dbReference type="ARBA" id="ARBA00004948"/>
    </source>
</evidence>
<comment type="catalytic activity">
    <reaction evidence="1 9">
        <text>4-amino-5-aminomethyl-2-methylpyrimidine + H2O = 4-amino-5-hydroxymethyl-2-methylpyrimidine + NH4(+)</text>
        <dbReference type="Rhea" id="RHEA:31799"/>
        <dbReference type="ChEBI" id="CHEBI:15377"/>
        <dbReference type="ChEBI" id="CHEBI:16892"/>
        <dbReference type="ChEBI" id="CHEBI:28938"/>
        <dbReference type="ChEBI" id="CHEBI:63416"/>
        <dbReference type="EC" id="3.5.99.2"/>
    </reaction>
</comment>
<dbReference type="PANTHER" id="PTHR43198">
    <property type="entry name" value="BIFUNCTIONAL TH2 PROTEIN"/>
    <property type="match status" value="1"/>
</dbReference>
<accession>A0A846TWI6</accession>
<evidence type="ECO:0000256" key="3">
    <source>
        <dbReference type="ARBA" id="ARBA00010264"/>
    </source>
</evidence>
<evidence type="ECO:0000256" key="7">
    <source>
        <dbReference type="ARBA" id="ARBA00022977"/>
    </source>
</evidence>
<reference evidence="11 12" key="1">
    <citation type="submission" date="2020-03" db="EMBL/GenBank/DDBJ databases">
        <authorList>
            <person name="Sun Q."/>
        </authorList>
    </citation>
    <scope>NUCLEOTIDE SEQUENCE [LARGE SCALE GENOMIC DNA]</scope>
    <source>
        <strain evidence="11 12">KACC 21451</strain>
    </source>
</reference>
<dbReference type="EC" id="3.5.99.2" evidence="5 9"/>
<evidence type="ECO:0000256" key="6">
    <source>
        <dbReference type="ARBA" id="ARBA00013647"/>
    </source>
</evidence>
<organism evidence="11 12">
    <name type="scientific">Mesobacillus selenatarsenatis</name>
    <dbReference type="NCBI Taxonomy" id="388741"/>
    <lineage>
        <taxon>Bacteria</taxon>
        <taxon>Bacillati</taxon>
        <taxon>Bacillota</taxon>
        <taxon>Bacilli</taxon>
        <taxon>Bacillales</taxon>
        <taxon>Bacillaceae</taxon>
        <taxon>Mesobacillus</taxon>
    </lineage>
</organism>
<gene>
    <name evidence="11" type="primary">tenA</name>
    <name evidence="11" type="ORF">GWK17_14695</name>
</gene>
<keyword evidence="9" id="KW-0378">Hydrolase</keyword>
<evidence type="ECO:0000256" key="1">
    <source>
        <dbReference type="ARBA" id="ARBA00001881"/>
    </source>
</evidence>
<comment type="catalytic activity">
    <reaction evidence="8 9">
        <text>thiamine + H2O = 5-(2-hydroxyethyl)-4-methylthiazole + 4-amino-5-hydroxymethyl-2-methylpyrimidine + H(+)</text>
        <dbReference type="Rhea" id="RHEA:17509"/>
        <dbReference type="ChEBI" id="CHEBI:15377"/>
        <dbReference type="ChEBI" id="CHEBI:15378"/>
        <dbReference type="ChEBI" id="CHEBI:16892"/>
        <dbReference type="ChEBI" id="CHEBI:17957"/>
        <dbReference type="ChEBI" id="CHEBI:18385"/>
        <dbReference type="EC" id="3.5.99.2"/>
    </reaction>
</comment>
<evidence type="ECO:0000256" key="8">
    <source>
        <dbReference type="ARBA" id="ARBA00048337"/>
    </source>
</evidence>
<dbReference type="GO" id="GO:0009228">
    <property type="term" value="P:thiamine biosynthetic process"/>
    <property type="evidence" value="ECO:0007669"/>
    <property type="project" value="UniProtKB-KW"/>
</dbReference>
<evidence type="ECO:0000313" key="11">
    <source>
        <dbReference type="EMBL" id="NKE06701.1"/>
    </source>
</evidence>
<dbReference type="SUPFAM" id="SSF48613">
    <property type="entry name" value="Heme oxygenase-like"/>
    <property type="match status" value="1"/>
</dbReference>
<dbReference type="GO" id="GO:0050334">
    <property type="term" value="F:thiaminase activity"/>
    <property type="evidence" value="ECO:0007669"/>
    <property type="project" value="UniProtKB-EC"/>
</dbReference>
<feature type="domain" description="Thiaminase-2/PQQC" evidence="10">
    <location>
        <begin position="10"/>
        <end position="215"/>
    </location>
</feature>
<dbReference type="InterPro" id="IPR050967">
    <property type="entry name" value="Thiamine_Salvage_TenA"/>
</dbReference>
<dbReference type="Gene3D" id="1.20.910.10">
    <property type="entry name" value="Heme oxygenase-like"/>
    <property type="match status" value="1"/>
</dbReference>
<dbReference type="InterPro" id="IPR016084">
    <property type="entry name" value="Haem_Oase-like_multi-hlx"/>
</dbReference>
<dbReference type="AlphaFoldDB" id="A0A846TWI6"/>
<evidence type="ECO:0000256" key="4">
    <source>
        <dbReference type="ARBA" id="ARBA00011881"/>
    </source>
</evidence>
<dbReference type="RefSeq" id="WP_167833120.1">
    <property type="nucleotide sequence ID" value="NZ_JAAVUM010000010.1"/>
</dbReference>
<dbReference type="EMBL" id="JAAVUM010000010">
    <property type="protein sequence ID" value="NKE06701.1"/>
    <property type="molecule type" value="Genomic_DNA"/>
</dbReference>
<sequence length="229" mass="26245">MSTFTQLIRQEAREIWEANLDHPFVQGIAKGTLPLENFRYYVLQDSYYLSHFARIQAIAASRAEELSTTAKMAAHAQGTYQAELGLHEQFIGQLGVTKEELENFRPAPTAYAYTSHLYRVAASGSLGEIIAAILPCYWIYYEIGEQLKHASPATPIYQEWIAAYGSDWFSELVNEQLTLLDAIAGSASDKERERMKQHFIYSSHYELRFWEMAWTLEGWSVNNEKTIVQ</sequence>
<comment type="caution">
    <text evidence="11">The sequence shown here is derived from an EMBL/GenBank/DDBJ whole genome shotgun (WGS) entry which is preliminary data.</text>
</comment>
<protein>
    <recommendedName>
        <fullName evidence="6 9">Aminopyrimidine aminohydrolase</fullName>
        <ecNumber evidence="5 9">3.5.99.2</ecNumber>
    </recommendedName>
</protein>